<dbReference type="Proteomes" id="UP000828390">
    <property type="component" value="Unassembled WGS sequence"/>
</dbReference>
<organism evidence="1 2">
    <name type="scientific">Dreissena polymorpha</name>
    <name type="common">Zebra mussel</name>
    <name type="synonym">Mytilus polymorpha</name>
    <dbReference type="NCBI Taxonomy" id="45954"/>
    <lineage>
        <taxon>Eukaryota</taxon>
        <taxon>Metazoa</taxon>
        <taxon>Spiralia</taxon>
        <taxon>Lophotrochozoa</taxon>
        <taxon>Mollusca</taxon>
        <taxon>Bivalvia</taxon>
        <taxon>Autobranchia</taxon>
        <taxon>Heteroconchia</taxon>
        <taxon>Euheterodonta</taxon>
        <taxon>Imparidentia</taxon>
        <taxon>Neoheterodontei</taxon>
        <taxon>Myida</taxon>
        <taxon>Dreissenoidea</taxon>
        <taxon>Dreissenidae</taxon>
        <taxon>Dreissena</taxon>
    </lineage>
</organism>
<evidence type="ECO:0000313" key="1">
    <source>
        <dbReference type="EMBL" id="KAH3703343.1"/>
    </source>
</evidence>
<reference evidence="1" key="2">
    <citation type="submission" date="2020-11" db="EMBL/GenBank/DDBJ databases">
        <authorList>
            <person name="McCartney M.A."/>
            <person name="Auch B."/>
            <person name="Kono T."/>
            <person name="Mallez S."/>
            <person name="Becker A."/>
            <person name="Gohl D.M."/>
            <person name="Silverstein K.A.T."/>
            <person name="Koren S."/>
            <person name="Bechman K.B."/>
            <person name="Herman A."/>
            <person name="Abrahante J.E."/>
            <person name="Garbe J."/>
        </authorList>
    </citation>
    <scope>NUCLEOTIDE SEQUENCE</scope>
    <source>
        <strain evidence="1">Duluth1</strain>
        <tissue evidence="1">Whole animal</tissue>
    </source>
</reference>
<sequence length="73" mass="8112">MSFVPSHCRIQSRLSNAIKQGTVRVILPVWLPVSQESTKSLICEFGTQPVQVPNIKCKHGLSSRIPLWCPAVI</sequence>
<reference evidence="1" key="1">
    <citation type="journal article" date="2019" name="bioRxiv">
        <title>The Genome of the Zebra Mussel, Dreissena polymorpha: A Resource for Invasive Species Research.</title>
        <authorList>
            <person name="McCartney M.A."/>
            <person name="Auch B."/>
            <person name="Kono T."/>
            <person name="Mallez S."/>
            <person name="Zhang Y."/>
            <person name="Obille A."/>
            <person name="Becker A."/>
            <person name="Abrahante J.E."/>
            <person name="Garbe J."/>
            <person name="Badalamenti J.P."/>
            <person name="Herman A."/>
            <person name="Mangelson H."/>
            <person name="Liachko I."/>
            <person name="Sullivan S."/>
            <person name="Sone E.D."/>
            <person name="Koren S."/>
            <person name="Silverstein K.A.T."/>
            <person name="Beckman K.B."/>
            <person name="Gohl D.M."/>
        </authorList>
    </citation>
    <scope>NUCLEOTIDE SEQUENCE</scope>
    <source>
        <strain evidence="1">Duluth1</strain>
        <tissue evidence="1">Whole animal</tissue>
    </source>
</reference>
<accession>A0A9D3YQE7</accession>
<keyword evidence="2" id="KW-1185">Reference proteome</keyword>
<evidence type="ECO:0000313" key="2">
    <source>
        <dbReference type="Proteomes" id="UP000828390"/>
    </source>
</evidence>
<dbReference type="AlphaFoldDB" id="A0A9D3YQE7"/>
<proteinExistence type="predicted"/>
<name>A0A9D3YQE7_DREPO</name>
<dbReference type="EMBL" id="JAIWYP010000015">
    <property type="protein sequence ID" value="KAH3703343.1"/>
    <property type="molecule type" value="Genomic_DNA"/>
</dbReference>
<comment type="caution">
    <text evidence="1">The sequence shown here is derived from an EMBL/GenBank/DDBJ whole genome shotgun (WGS) entry which is preliminary data.</text>
</comment>
<gene>
    <name evidence="1" type="ORF">DPMN_078378</name>
</gene>
<protein>
    <submittedName>
        <fullName evidence="1">Uncharacterized protein</fullName>
    </submittedName>
</protein>